<dbReference type="PANTHER" id="PTHR30349:SF64">
    <property type="entry name" value="PROPHAGE INTEGRASE INTD-RELATED"/>
    <property type="match status" value="1"/>
</dbReference>
<dbReference type="Pfam" id="PF12835">
    <property type="entry name" value="Integrase_1"/>
    <property type="match status" value="1"/>
</dbReference>
<reference evidence="4" key="1">
    <citation type="submission" date="2015-06" db="EMBL/GenBank/DDBJ databases">
        <authorList>
            <person name="Joergensen T."/>
        </authorList>
    </citation>
    <scope>NUCLEOTIDE SEQUENCE</scope>
    <source>
        <strain evidence="4">RGFK1762</strain>
    </source>
</reference>
<evidence type="ECO:0000256" key="1">
    <source>
        <dbReference type="ARBA" id="ARBA00023125"/>
    </source>
</evidence>
<protein>
    <recommendedName>
        <fullName evidence="3">Core-binding (CB) domain-containing protein</fullName>
    </recommendedName>
</protein>
<dbReference type="GO" id="GO:0015074">
    <property type="term" value="P:DNA integration"/>
    <property type="evidence" value="ECO:0007669"/>
    <property type="project" value="InterPro"/>
</dbReference>
<dbReference type="EMBL" id="LN854263">
    <property type="protein sequence ID" value="CRY97818.1"/>
    <property type="molecule type" value="Genomic_DNA"/>
</dbReference>
<sequence length="321" mass="35522">MRQEQRNIAARNYGLRSRNMIDAGRHALQEGMQSHSSIATMTDRWRVFAVYVRDELGIRDMRRIETAHLQQYAATLRERFEQGEISPATAQNYLSTVNRVLEIARGDKAVRLDPVRGAGLPQRSGICQESRAVSQEQHQQVEKAVTERVSALMGLQRELGLRFQESAKIDAARALAQAEKSGSVAVRDGTKGGRPRTVPITQPEQLAALRAAAAIQGRDRSMIPPDQTYARFRAEAYQAIERSGITFHGLRHSYAQARYHAIVGAPCPVAAGVPHRQHHQHLSQALGISISAARELDQAARMQVSAELGHGRIDVTNAYLG</sequence>
<organism evidence="4">
    <name type="scientific">uncultured prokaryote</name>
    <dbReference type="NCBI Taxonomy" id="198431"/>
    <lineage>
        <taxon>unclassified sequences</taxon>
        <taxon>environmental samples</taxon>
    </lineage>
</organism>
<dbReference type="InterPro" id="IPR013762">
    <property type="entry name" value="Integrase-like_cat_sf"/>
</dbReference>
<evidence type="ECO:0000256" key="2">
    <source>
        <dbReference type="ARBA" id="ARBA00023172"/>
    </source>
</evidence>
<dbReference type="InterPro" id="IPR050090">
    <property type="entry name" value="Tyrosine_recombinase_XerCD"/>
</dbReference>
<evidence type="ECO:0000259" key="3">
    <source>
        <dbReference type="PROSITE" id="PS51900"/>
    </source>
</evidence>
<evidence type="ECO:0000313" key="4">
    <source>
        <dbReference type="EMBL" id="CRY97818.1"/>
    </source>
</evidence>
<dbReference type="AlphaFoldDB" id="A0A0H5Q7B2"/>
<dbReference type="InterPro" id="IPR010998">
    <property type="entry name" value="Integrase_recombinase_N"/>
</dbReference>
<reference evidence="4" key="2">
    <citation type="submission" date="2015-07" db="EMBL/GenBank/DDBJ databases">
        <title>Plasmids, circular viruses and viroids from rat gut.</title>
        <authorList>
            <person name="Jorgensen T.J."/>
            <person name="Hansen M.A."/>
            <person name="Xu Z."/>
            <person name="Tabak M.A."/>
            <person name="Sorensen S.J."/>
            <person name="Hansen L.H."/>
        </authorList>
    </citation>
    <scope>NUCLEOTIDE SEQUENCE</scope>
    <source>
        <strain evidence="4">RGFK1762</strain>
    </source>
</reference>
<accession>A0A0H5Q7B2</accession>
<keyword evidence="2" id="KW-0233">DNA recombination</keyword>
<dbReference type="SUPFAM" id="SSF56349">
    <property type="entry name" value="DNA breaking-rejoining enzymes"/>
    <property type="match status" value="1"/>
</dbReference>
<proteinExistence type="predicted"/>
<dbReference type="PANTHER" id="PTHR30349">
    <property type="entry name" value="PHAGE INTEGRASE-RELATED"/>
    <property type="match status" value="1"/>
</dbReference>
<dbReference type="InterPro" id="IPR044068">
    <property type="entry name" value="CB"/>
</dbReference>
<dbReference type="GO" id="GO:0003677">
    <property type="term" value="F:DNA binding"/>
    <property type="evidence" value="ECO:0007669"/>
    <property type="project" value="UniProtKB-KW"/>
</dbReference>
<dbReference type="InterPro" id="IPR024456">
    <property type="entry name" value="Integrase_catalytic_putative"/>
</dbReference>
<dbReference type="Gene3D" id="1.10.150.130">
    <property type="match status" value="1"/>
</dbReference>
<dbReference type="PROSITE" id="PS51900">
    <property type="entry name" value="CB"/>
    <property type="match status" value="1"/>
</dbReference>
<dbReference type="InterPro" id="IPR011010">
    <property type="entry name" value="DNA_brk_join_enz"/>
</dbReference>
<dbReference type="Gene3D" id="1.10.443.10">
    <property type="entry name" value="Intergrase catalytic core"/>
    <property type="match status" value="1"/>
</dbReference>
<name>A0A0H5Q7B2_9ZZZZ</name>
<keyword evidence="1" id="KW-0238">DNA-binding</keyword>
<feature type="domain" description="Core-binding (CB)" evidence="3">
    <location>
        <begin position="1"/>
        <end position="105"/>
    </location>
</feature>
<dbReference type="GO" id="GO:0006310">
    <property type="term" value="P:DNA recombination"/>
    <property type="evidence" value="ECO:0007669"/>
    <property type="project" value="UniProtKB-KW"/>
</dbReference>